<sequence>MAQRVEQGYKIKFCIILAENTADAFKKYYHTVLIVRELLVKMNVAPFPQPPFSPNLAPLKFVSFLRLKTSPYEHHHETLERVKGASTTCLKEVSVDSFQDTYGRWNQDIAILTSPRDAGTDKKFFESLSQRGLRWLLTGYLREVGKNLKVDQV</sequence>
<gene>
    <name evidence="1" type="ORF">QYM36_013529</name>
</gene>
<reference evidence="1" key="1">
    <citation type="submission" date="2023-07" db="EMBL/GenBank/DDBJ databases">
        <title>Chromosome-level genome assembly of Artemia franciscana.</title>
        <authorList>
            <person name="Jo E."/>
        </authorList>
    </citation>
    <scope>NUCLEOTIDE SEQUENCE</scope>
    <source>
        <tissue evidence="1">Whole body</tissue>
    </source>
</reference>
<comment type="caution">
    <text evidence="1">The sequence shown here is derived from an EMBL/GenBank/DDBJ whole genome shotgun (WGS) entry which is preliminary data.</text>
</comment>
<dbReference type="GO" id="GO:0003676">
    <property type="term" value="F:nucleic acid binding"/>
    <property type="evidence" value="ECO:0007669"/>
    <property type="project" value="InterPro"/>
</dbReference>
<dbReference type="EMBL" id="JAVRJZ010000017">
    <property type="protein sequence ID" value="KAK2709878.1"/>
    <property type="molecule type" value="Genomic_DNA"/>
</dbReference>
<dbReference type="AlphaFoldDB" id="A0AA88HIZ6"/>
<evidence type="ECO:0000313" key="1">
    <source>
        <dbReference type="EMBL" id="KAK2709878.1"/>
    </source>
</evidence>
<name>A0AA88HIZ6_ARTSF</name>
<keyword evidence="2" id="KW-1185">Reference proteome</keyword>
<organism evidence="1 2">
    <name type="scientific">Artemia franciscana</name>
    <name type="common">Brine shrimp</name>
    <name type="synonym">Artemia sanfranciscana</name>
    <dbReference type="NCBI Taxonomy" id="6661"/>
    <lineage>
        <taxon>Eukaryota</taxon>
        <taxon>Metazoa</taxon>
        <taxon>Ecdysozoa</taxon>
        <taxon>Arthropoda</taxon>
        <taxon>Crustacea</taxon>
        <taxon>Branchiopoda</taxon>
        <taxon>Anostraca</taxon>
        <taxon>Artemiidae</taxon>
        <taxon>Artemia</taxon>
    </lineage>
</organism>
<dbReference type="Proteomes" id="UP001187531">
    <property type="component" value="Unassembled WGS sequence"/>
</dbReference>
<dbReference type="InterPro" id="IPR036397">
    <property type="entry name" value="RNaseH_sf"/>
</dbReference>
<dbReference type="Gene3D" id="3.30.420.10">
    <property type="entry name" value="Ribonuclease H-like superfamily/Ribonuclease H"/>
    <property type="match status" value="1"/>
</dbReference>
<evidence type="ECO:0000313" key="2">
    <source>
        <dbReference type="Proteomes" id="UP001187531"/>
    </source>
</evidence>
<proteinExistence type="predicted"/>
<accession>A0AA88HIZ6</accession>
<protein>
    <submittedName>
        <fullName evidence="1">Uncharacterized protein</fullName>
    </submittedName>
</protein>